<sequence length="292" mass="30593">MTTLVHADGVTKRFGAFAAVEDMSLDVHPGEIVGLLGSNGAGKTTLLRVLLGLEAADVGHVEVFGDPPADADRHALGYVPQGLGLSQALSVRQNVDFVAAAFSVRHAPALPTTLAAVADQPVGRIGLGRQRQLAFYCALLHSPRLLVLDEPTSGVDPLARARLWDTIHAQAEAGAGVLVTTHYMQEAEQCDRLVIMSRGRGVARGAVGDITATSRTAVVHTEEWSAAFAALDEAGLPVTLAGRTSRVAGTAPERVRAALDADGVPADVEEEAATLEETMVLIEQSSRHPGPR</sequence>
<dbReference type="InterPro" id="IPR027417">
    <property type="entry name" value="P-loop_NTPase"/>
</dbReference>
<accession>A0A849JT95</accession>
<dbReference type="EMBL" id="JABFAJ010000005">
    <property type="protein sequence ID" value="NNU26512.1"/>
    <property type="molecule type" value="Genomic_DNA"/>
</dbReference>
<evidence type="ECO:0000313" key="4">
    <source>
        <dbReference type="EMBL" id="NNU26512.1"/>
    </source>
</evidence>
<evidence type="ECO:0000313" key="5">
    <source>
        <dbReference type="Proteomes" id="UP000557204"/>
    </source>
</evidence>
<comment type="caution">
    <text evidence="4">The sequence shown here is derived from an EMBL/GenBank/DDBJ whole genome shotgun (WGS) entry which is preliminary data.</text>
</comment>
<dbReference type="PANTHER" id="PTHR43038">
    <property type="entry name" value="ATP-BINDING CASSETTE, SUB-FAMILY H, MEMBER 1"/>
    <property type="match status" value="1"/>
</dbReference>
<organism evidence="4 5">
    <name type="scientific">Isoptericola sediminis</name>
    <dbReference type="NCBI Taxonomy" id="2733572"/>
    <lineage>
        <taxon>Bacteria</taxon>
        <taxon>Bacillati</taxon>
        <taxon>Actinomycetota</taxon>
        <taxon>Actinomycetes</taxon>
        <taxon>Micrococcales</taxon>
        <taxon>Promicromonosporaceae</taxon>
        <taxon>Isoptericola</taxon>
    </lineage>
</organism>
<dbReference type="GO" id="GO:0016887">
    <property type="term" value="F:ATP hydrolysis activity"/>
    <property type="evidence" value="ECO:0007669"/>
    <property type="project" value="InterPro"/>
</dbReference>
<dbReference type="InterPro" id="IPR003593">
    <property type="entry name" value="AAA+_ATPase"/>
</dbReference>
<keyword evidence="5" id="KW-1185">Reference proteome</keyword>
<dbReference type="SMART" id="SM00382">
    <property type="entry name" value="AAA"/>
    <property type="match status" value="1"/>
</dbReference>
<evidence type="ECO:0000256" key="1">
    <source>
        <dbReference type="ARBA" id="ARBA00022741"/>
    </source>
</evidence>
<name>A0A849JT95_9MICO</name>
<dbReference type="PANTHER" id="PTHR43038:SF3">
    <property type="entry name" value="ABC TRANSPORTER G FAMILY MEMBER 20 ISOFORM X1"/>
    <property type="match status" value="1"/>
</dbReference>
<dbReference type="InterPro" id="IPR003439">
    <property type="entry name" value="ABC_transporter-like_ATP-bd"/>
</dbReference>
<dbReference type="Proteomes" id="UP000557204">
    <property type="component" value="Unassembled WGS sequence"/>
</dbReference>
<gene>
    <name evidence="4" type="ORF">HLI28_03010</name>
</gene>
<dbReference type="PROSITE" id="PS50893">
    <property type="entry name" value="ABC_TRANSPORTER_2"/>
    <property type="match status" value="1"/>
</dbReference>
<dbReference type="AlphaFoldDB" id="A0A849JT95"/>
<feature type="domain" description="ABC transporter" evidence="3">
    <location>
        <begin position="5"/>
        <end position="223"/>
    </location>
</feature>
<dbReference type="SUPFAM" id="SSF52540">
    <property type="entry name" value="P-loop containing nucleoside triphosphate hydrolases"/>
    <property type="match status" value="1"/>
</dbReference>
<dbReference type="RefSeq" id="WP_171246023.1">
    <property type="nucleotide sequence ID" value="NZ_JABFAJ010000005.1"/>
</dbReference>
<dbReference type="Gene3D" id="3.40.50.300">
    <property type="entry name" value="P-loop containing nucleotide triphosphate hydrolases"/>
    <property type="match status" value="1"/>
</dbReference>
<reference evidence="4 5" key="1">
    <citation type="submission" date="2020-05" db="EMBL/GenBank/DDBJ databases">
        <title>Genome sequence of Isoptericola sp. JC619 isolated from Chilika lagoon, India.</title>
        <authorList>
            <person name="Kumar D."/>
            <person name="Appam K."/>
            <person name="Gandham S."/>
            <person name="Uppada J."/>
            <person name="Sasikala C."/>
            <person name="Venkata Ramana C."/>
        </authorList>
    </citation>
    <scope>NUCLEOTIDE SEQUENCE [LARGE SCALE GENOMIC DNA]</scope>
    <source>
        <strain evidence="4 5">JC619</strain>
    </source>
</reference>
<evidence type="ECO:0000256" key="2">
    <source>
        <dbReference type="ARBA" id="ARBA00022840"/>
    </source>
</evidence>
<keyword evidence="1" id="KW-0547">Nucleotide-binding</keyword>
<protein>
    <submittedName>
        <fullName evidence="4">ATP-binding cassette domain-containing protein</fullName>
    </submittedName>
</protein>
<proteinExistence type="predicted"/>
<evidence type="ECO:0000259" key="3">
    <source>
        <dbReference type="PROSITE" id="PS50893"/>
    </source>
</evidence>
<keyword evidence="2 4" id="KW-0067">ATP-binding</keyword>
<dbReference type="Pfam" id="PF00005">
    <property type="entry name" value="ABC_tran"/>
    <property type="match status" value="1"/>
</dbReference>
<dbReference type="CDD" id="cd03230">
    <property type="entry name" value="ABC_DR_subfamily_A"/>
    <property type="match status" value="1"/>
</dbReference>
<dbReference type="GO" id="GO:0005524">
    <property type="term" value="F:ATP binding"/>
    <property type="evidence" value="ECO:0007669"/>
    <property type="project" value="UniProtKB-KW"/>
</dbReference>